<dbReference type="InterPro" id="IPR027417">
    <property type="entry name" value="P-loop_NTPase"/>
</dbReference>
<dbReference type="Proteomes" id="UP001204151">
    <property type="component" value="Unassembled WGS sequence"/>
</dbReference>
<dbReference type="PANTHER" id="PTHR32309:SF32">
    <property type="entry name" value="TYROSINE-PROTEIN KINASE ETK-RELATED"/>
    <property type="match status" value="1"/>
</dbReference>
<dbReference type="InterPro" id="IPR025669">
    <property type="entry name" value="AAA_dom"/>
</dbReference>
<evidence type="ECO:0000256" key="10">
    <source>
        <dbReference type="ARBA" id="ARBA00022989"/>
    </source>
</evidence>
<dbReference type="Pfam" id="PF02706">
    <property type="entry name" value="Wzz"/>
    <property type="match status" value="1"/>
</dbReference>
<organism evidence="19 20">
    <name type="scientific">Massilia pinisoli</name>
    <dbReference type="NCBI Taxonomy" id="1772194"/>
    <lineage>
        <taxon>Bacteria</taxon>
        <taxon>Pseudomonadati</taxon>
        <taxon>Pseudomonadota</taxon>
        <taxon>Betaproteobacteria</taxon>
        <taxon>Burkholderiales</taxon>
        <taxon>Oxalobacteraceae</taxon>
        <taxon>Telluria group</taxon>
        <taxon>Massilia</taxon>
    </lineage>
</organism>
<keyword evidence="7" id="KW-0547">Nucleotide-binding</keyword>
<sequence length="762" mass="83607">MSTHGVPHALSTVRSQPPFLGVPFDPSVVDAASDEPAFNLKGYLNTLYDSRWLIGSITAFVTLAAVLYALVAKPVFEADLMIHVEEESPNASKNILSEASSLFETKKAAIAEMELLRSRMVVSRAVDNLQLYIDVRPKYFPVAGFWFANQNGQALSTPGLLGYGGYVWGSEKADVSLFDVPDAWLGREFTLTALGQNRFRFSGGGQRIMFDGEVGVRYRVPTPAGVIELKVGRLAANPGGRFRLRRMSRLAMIEAIQNALVITEQGKQSGIIEVKLQGENARRTYAVLSEIGREYMRQNLARKTEEAEKSLAFLNQQLPTLKRQLEQAEDRYNQFRNAHGTVDLQEEARMSLAQAGAARGRRMDLIQKKTELLARFTEDHPIVAAINRQIREVDAEIDQVNVRIKDLPVLEQDEARLTRDIKVNTDLYTALSNTAQQLRLISVARVSNVRMVDAPIAPEKPIKPNRPLIVALAVVTGLFLGTLIAFTRKAMAGGIDDPQAIERLLRARVVYATIPHSVHQDKLMRKARGDDGALPLLAQVIPEDAAIESLRSFRAALLFAMPHFRNNIVMFAGPTRGLGKSFVSANFAAVMAASGKRVLLIDADLRNGQLHRYFGIGRDPGLSRAILGQAAIDEVIHHDVVENLDFIPTGELPPNRSEFLLHLNFAGLLQQVAAHYDLVLLDPPPLLDVADALIVGGHAGTVFIVARAGHTNESEINESIKRLNHAGISPQGVVFNDMALRLGAYGTYAKVTPAGHIGFAAG</sequence>
<comment type="catalytic activity">
    <reaction evidence="13">
        <text>L-tyrosyl-[protein] + ATP = O-phospho-L-tyrosyl-[protein] + ADP + H(+)</text>
        <dbReference type="Rhea" id="RHEA:10596"/>
        <dbReference type="Rhea" id="RHEA-COMP:10136"/>
        <dbReference type="Rhea" id="RHEA-COMP:20101"/>
        <dbReference type="ChEBI" id="CHEBI:15378"/>
        <dbReference type="ChEBI" id="CHEBI:30616"/>
        <dbReference type="ChEBI" id="CHEBI:46858"/>
        <dbReference type="ChEBI" id="CHEBI:61978"/>
        <dbReference type="ChEBI" id="CHEBI:456216"/>
    </reaction>
</comment>
<dbReference type="RefSeq" id="WP_258817318.1">
    <property type="nucleotide sequence ID" value="NZ_JANUGW010000009.1"/>
</dbReference>
<dbReference type="Gene3D" id="3.40.50.300">
    <property type="entry name" value="P-loop containing nucleotide triphosphate hydrolases"/>
    <property type="match status" value="1"/>
</dbReference>
<dbReference type="EMBL" id="JANUGW010000009">
    <property type="protein sequence ID" value="MCS0582729.1"/>
    <property type="molecule type" value="Genomic_DNA"/>
</dbReference>
<dbReference type="InterPro" id="IPR050445">
    <property type="entry name" value="Bact_polysacc_biosynth/exp"/>
</dbReference>
<dbReference type="CDD" id="cd05387">
    <property type="entry name" value="BY-kinase"/>
    <property type="match status" value="1"/>
</dbReference>
<evidence type="ECO:0000256" key="1">
    <source>
        <dbReference type="ARBA" id="ARBA00004429"/>
    </source>
</evidence>
<feature type="domain" description="Tyrosine-protein kinase G-rich" evidence="18">
    <location>
        <begin position="411"/>
        <end position="490"/>
    </location>
</feature>
<evidence type="ECO:0000256" key="3">
    <source>
        <dbReference type="ARBA" id="ARBA00022475"/>
    </source>
</evidence>
<accession>A0ABT1ZS60</accession>
<dbReference type="NCBIfam" id="TIGR01005">
    <property type="entry name" value="eps_transp_fam"/>
    <property type="match status" value="1"/>
</dbReference>
<dbReference type="SUPFAM" id="SSF52540">
    <property type="entry name" value="P-loop containing nucleoside triphosphate hydrolases"/>
    <property type="match status" value="1"/>
</dbReference>
<dbReference type="PANTHER" id="PTHR32309">
    <property type="entry name" value="TYROSINE-PROTEIN KINASE"/>
    <property type="match status" value="1"/>
</dbReference>
<feature type="coiled-coil region" evidence="14">
    <location>
        <begin position="297"/>
        <end position="338"/>
    </location>
</feature>
<comment type="subcellular location">
    <subcellularLocation>
        <location evidence="1">Cell inner membrane</location>
        <topology evidence="1">Multi-pass membrane protein</topology>
    </subcellularLocation>
</comment>
<dbReference type="InterPro" id="IPR005700">
    <property type="entry name" value="EPS_ExoP-like"/>
</dbReference>
<evidence type="ECO:0000313" key="19">
    <source>
        <dbReference type="EMBL" id="MCS0582729.1"/>
    </source>
</evidence>
<proteinExistence type="inferred from homology"/>
<evidence type="ECO:0000256" key="15">
    <source>
        <dbReference type="SAM" id="Phobius"/>
    </source>
</evidence>
<dbReference type="NCBIfam" id="TIGR01007">
    <property type="entry name" value="eps_fam"/>
    <property type="match status" value="1"/>
</dbReference>
<evidence type="ECO:0000256" key="5">
    <source>
        <dbReference type="ARBA" id="ARBA00022679"/>
    </source>
</evidence>
<dbReference type="GO" id="GO:0004715">
    <property type="term" value="F:non-membrane spanning protein tyrosine kinase activity"/>
    <property type="evidence" value="ECO:0007669"/>
    <property type="project" value="UniProtKB-EC"/>
</dbReference>
<evidence type="ECO:0000259" key="17">
    <source>
        <dbReference type="Pfam" id="PF13614"/>
    </source>
</evidence>
<keyword evidence="8" id="KW-0418">Kinase</keyword>
<comment type="caution">
    <text evidence="19">The sequence shown here is derived from an EMBL/GenBank/DDBJ whole genome shotgun (WGS) entry which is preliminary data.</text>
</comment>
<evidence type="ECO:0000256" key="9">
    <source>
        <dbReference type="ARBA" id="ARBA00022840"/>
    </source>
</evidence>
<gene>
    <name evidence="19" type="ORF">NX784_14135</name>
</gene>
<evidence type="ECO:0000259" key="16">
    <source>
        <dbReference type="Pfam" id="PF02706"/>
    </source>
</evidence>
<dbReference type="Pfam" id="PF13614">
    <property type="entry name" value="AAA_31"/>
    <property type="match status" value="1"/>
</dbReference>
<evidence type="ECO:0000256" key="12">
    <source>
        <dbReference type="ARBA" id="ARBA00023137"/>
    </source>
</evidence>
<keyword evidence="9" id="KW-0067">ATP-binding</keyword>
<keyword evidence="5 19" id="KW-0808">Transferase</keyword>
<keyword evidence="12" id="KW-0829">Tyrosine-protein kinase</keyword>
<keyword evidence="6 15" id="KW-0812">Transmembrane</keyword>
<keyword evidence="14" id="KW-0175">Coiled coil</keyword>
<evidence type="ECO:0000256" key="2">
    <source>
        <dbReference type="ARBA" id="ARBA00008883"/>
    </source>
</evidence>
<dbReference type="InterPro" id="IPR005702">
    <property type="entry name" value="Wzc-like_C"/>
</dbReference>
<dbReference type="InterPro" id="IPR032807">
    <property type="entry name" value="GNVR"/>
</dbReference>
<keyword evidence="20" id="KW-1185">Reference proteome</keyword>
<feature type="domain" description="Polysaccharide chain length determinant N-terminal" evidence="16">
    <location>
        <begin position="38"/>
        <end position="129"/>
    </location>
</feature>
<feature type="domain" description="AAA" evidence="17">
    <location>
        <begin position="576"/>
        <end position="691"/>
    </location>
</feature>
<evidence type="ECO:0000256" key="4">
    <source>
        <dbReference type="ARBA" id="ARBA00022519"/>
    </source>
</evidence>
<evidence type="ECO:0000256" key="13">
    <source>
        <dbReference type="ARBA" id="ARBA00053015"/>
    </source>
</evidence>
<dbReference type="Pfam" id="PF13807">
    <property type="entry name" value="GNVR"/>
    <property type="match status" value="1"/>
</dbReference>
<evidence type="ECO:0000256" key="6">
    <source>
        <dbReference type="ARBA" id="ARBA00022692"/>
    </source>
</evidence>
<comment type="similarity">
    <text evidence="2">Belongs to the etk/wzc family.</text>
</comment>
<keyword evidence="4" id="KW-0997">Cell inner membrane</keyword>
<keyword evidence="11 15" id="KW-0472">Membrane</keyword>
<dbReference type="EC" id="2.7.10.2" evidence="19"/>
<feature type="transmembrane region" description="Helical" evidence="15">
    <location>
        <begin position="52"/>
        <end position="71"/>
    </location>
</feature>
<dbReference type="InterPro" id="IPR003856">
    <property type="entry name" value="LPS_length_determ_N"/>
</dbReference>
<evidence type="ECO:0000256" key="8">
    <source>
        <dbReference type="ARBA" id="ARBA00022777"/>
    </source>
</evidence>
<evidence type="ECO:0000256" key="14">
    <source>
        <dbReference type="SAM" id="Coils"/>
    </source>
</evidence>
<reference evidence="19 20" key="1">
    <citation type="submission" date="2022-08" db="EMBL/GenBank/DDBJ databases">
        <title>Reclassification of Massilia species as members of the genera Telluria, Duganella, Pseudoduganella, Mokoshia gen. nov. and Zemynaea gen. nov. using orthogonal and non-orthogonal genome-based approaches.</title>
        <authorList>
            <person name="Bowman J.P."/>
        </authorList>
    </citation>
    <scope>NUCLEOTIDE SEQUENCE [LARGE SCALE GENOMIC DNA]</scope>
    <source>
        <strain evidence="19 20">JCM 31316</strain>
    </source>
</reference>
<name>A0ABT1ZS60_9BURK</name>
<keyword evidence="10 15" id="KW-1133">Transmembrane helix</keyword>
<feature type="transmembrane region" description="Helical" evidence="15">
    <location>
        <begin position="468"/>
        <end position="486"/>
    </location>
</feature>
<evidence type="ECO:0000313" key="20">
    <source>
        <dbReference type="Proteomes" id="UP001204151"/>
    </source>
</evidence>
<protein>
    <submittedName>
        <fullName evidence="19">Polysaccharide biosynthesis tyrosine autokinase</fullName>
        <ecNumber evidence="19">2.7.10.2</ecNumber>
    </submittedName>
</protein>
<evidence type="ECO:0000256" key="11">
    <source>
        <dbReference type="ARBA" id="ARBA00023136"/>
    </source>
</evidence>
<evidence type="ECO:0000259" key="18">
    <source>
        <dbReference type="Pfam" id="PF13807"/>
    </source>
</evidence>
<evidence type="ECO:0000256" key="7">
    <source>
        <dbReference type="ARBA" id="ARBA00022741"/>
    </source>
</evidence>
<dbReference type="Pfam" id="PF23607">
    <property type="entry name" value="WZC_N"/>
    <property type="match status" value="1"/>
</dbReference>
<keyword evidence="3" id="KW-1003">Cell membrane</keyword>